<proteinExistence type="predicted"/>
<dbReference type="InterPro" id="IPR002347">
    <property type="entry name" value="SDR_fam"/>
</dbReference>
<dbReference type="PANTHER" id="PTHR47534">
    <property type="entry name" value="YALI0E05731P"/>
    <property type="match status" value="1"/>
</dbReference>
<dbReference type="SUPFAM" id="SSF51735">
    <property type="entry name" value="NAD(P)-binding Rossmann-fold domains"/>
    <property type="match status" value="1"/>
</dbReference>
<keyword evidence="1" id="KW-0560">Oxidoreductase</keyword>
<dbReference type="PANTHER" id="PTHR47534:SF3">
    <property type="entry name" value="ALCOHOL DEHYDROGENASE-LIKE C-TERMINAL DOMAIN-CONTAINING PROTEIN"/>
    <property type="match status" value="1"/>
</dbReference>
<dbReference type="Pfam" id="PF00106">
    <property type="entry name" value="adh_short"/>
    <property type="match status" value="1"/>
</dbReference>
<organism evidence="2 3">
    <name type="scientific">Favolaschia claudopus</name>
    <dbReference type="NCBI Taxonomy" id="2862362"/>
    <lineage>
        <taxon>Eukaryota</taxon>
        <taxon>Fungi</taxon>
        <taxon>Dikarya</taxon>
        <taxon>Basidiomycota</taxon>
        <taxon>Agaricomycotina</taxon>
        <taxon>Agaricomycetes</taxon>
        <taxon>Agaricomycetidae</taxon>
        <taxon>Agaricales</taxon>
        <taxon>Marasmiineae</taxon>
        <taxon>Mycenaceae</taxon>
        <taxon>Favolaschia</taxon>
    </lineage>
</organism>
<dbReference type="InterPro" id="IPR036291">
    <property type="entry name" value="NAD(P)-bd_dom_sf"/>
</dbReference>
<evidence type="ECO:0000256" key="1">
    <source>
        <dbReference type="ARBA" id="ARBA00023002"/>
    </source>
</evidence>
<comment type="caution">
    <text evidence="2">The sequence shown here is derived from an EMBL/GenBank/DDBJ whole genome shotgun (WGS) entry which is preliminary data.</text>
</comment>
<accession>A0AAW0DR09</accession>
<dbReference type="EMBL" id="JAWWNJ010000007">
    <property type="protein sequence ID" value="KAK7052751.1"/>
    <property type="molecule type" value="Genomic_DNA"/>
</dbReference>
<evidence type="ECO:0000313" key="3">
    <source>
        <dbReference type="Proteomes" id="UP001362999"/>
    </source>
</evidence>
<sequence length="356" mass="38433">MPSLSTAAASNAAFSPSYAPVAVFVGGTSGVGQAMAEALARQTDGRAHIILVGRNAGAAARILAGFPKPTDSDEWKHEFVYCDATSMKGVRAVCDELKRRLQRINFLVLTASGPKANSMVECGETEEGLDNHLVMRYFARYLYTRDLLPLLVRAREEGQRAHVMTVLGAGLGFKVPTDDLGLVEARAASWKFLHGAVTSSAAMKGMMRGAAYNDGLVAWFGTKYPQIAFTHIYPGQVATEGKLFYPGWLLTPLSWIVAFMRHVIPQDECAQYMLHALLDAESERGGIYIRDNYGDVVGSHSFPADYQPNFSGDSSSSSAAAAKIGFLNGIPLKGYGGSDVAVARLMEYTEEVLSEI</sequence>
<dbReference type="AlphaFoldDB" id="A0AAW0DR09"/>
<reference evidence="2 3" key="1">
    <citation type="journal article" date="2024" name="J Genomics">
        <title>Draft genome sequencing and assembly of Favolaschia claudopus CIRM-BRFM 2984 isolated from oak limbs.</title>
        <authorList>
            <person name="Navarro D."/>
            <person name="Drula E."/>
            <person name="Chaduli D."/>
            <person name="Cazenave R."/>
            <person name="Ahrendt S."/>
            <person name="Wang J."/>
            <person name="Lipzen A."/>
            <person name="Daum C."/>
            <person name="Barry K."/>
            <person name="Grigoriev I.V."/>
            <person name="Favel A."/>
            <person name="Rosso M.N."/>
            <person name="Martin F."/>
        </authorList>
    </citation>
    <scope>NUCLEOTIDE SEQUENCE [LARGE SCALE GENOMIC DNA]</scope>
    <source>
        <strain evidence="2 3">CIRM-BRFM 2984</strain>
    </source>
</reference>
<evidence type="ECO:0000313" key="2">
    <source>
        <dbReference type="EMBL" id="KAK7052751.1"/>
    </source>
</evidence>
<protein>
    <submittedName>
        <fullName evidence="2">Uncharacterized protein</fullName>
    </submittedName>
</protein>
<keyword evidence="3" id="KW-1185">Reference proteome</keyword>
<dbReference type="Gene3D" id="3.40.50.720">
    <property type="entry name" value="NAD(P)-binding Rossmann-like Domain"/>
    <property type="match status" value="1"/>
</dbReference>
<dbReference type="Proteomes" id="UP001362999">
    <property type="component" value="Unassembled WGS sequence"/>
</dbReference>
<dbReference type="InterPro" id="IPR052228">
    <property type="entry name" value="Sec_Metab_Biosynth_Oxidored"/>
</dbReference>
<dbReference type="GO" id="GO:0016491">
    <property type="term" value="F:oxidoreductase activity"/>
    <property type="evidence" value="ECO:0007669"/>
    <property type="project" value="UniProtKB-KW"/>
</dbReference>
<name>A0AAW0DR09_9AGAR</name>
<gene>
    <name evidence="2" type="ORF">R3P38DRAFT_2685703</name>
</gene>